<reference evidence="2 3" key="1">
    <citation type="submission" date="2022-06" db="EMBL/GenBank/DDBJ databases">
        <title>Halogeometricum sp. a new haloarchaeum isolate from saline soil.</title>
        <authorList>
            <person name="Strakova D."/>
            <person name="Galisteo C."/>
            <person name="Sanchez-Porro C."/>
            <person name="Ventosa A."/>
        </authorList>
    </citation>
    <scope>NUCLEOTIDE SEQUENCE [LARGE SCALE GENOMIC DNA]</scope>
    <source>
        <strain evidence="2 3">S1BR25-6</strain>
    </source>
</reference>
<comment type="caution">
    <text evidence="2">The sequence shown here is derived from an EMBL/GenBank/DDBJ whole genome shotgun (WGS) entry which is preliminary data.</text>
</comment>
<dbReference type="EMBL" id="JAMQOP010000001">
    <property type="protein sequence ID" value="MDS0297803.1"/>
    <property type="molecule type" value="Genomic_DNA"/>
</dbReference>
<dbReference type="InterPro" id="IPR055973">
    <property type="entry name" value="DUF7551"/>
</dbReference>
<sequence>MTATLARLRALGLVGDYSRLSAPATDEAQTVVADVSGYALSPQSGRLPVLPVVLELSRRRPDRPPSALRVTEADGGWRVAFAFSATDEPAGLTCAPIRPAGETR</sequence>
<name>A0ABU2GCF4_9EURY</name>
<dbReference type="Proteomes" id="UP001257060">
    <property type="component" value="Unassembled WGS sequence"/>
</dbReference>
<evidence type="ECO:0000259" key="1">
    <source>
        <dbReference type="Pfam" id="PF24420"/>
    </source>
</evidence>
<evidence type="ECO:0000313" key="3">
    <source>
        <dbReference type="Proteomes" id="UP001257060"/>
    </source>
</evidence>
<accession>A0ABU2GCF4</accession>
<dbReference type="Pfam" id="PF24420">
    <property type="entry name" value="DUF7551"/>
    <property type="match status" value="1"/>
</dbReference>
<evidence type="ECO:0000313" key="2">
    <source>
        <dbReference type="EMBL" id="MDS0297803.1"/>
    </source>
</evidence>
<gene>
    <name evidence="2" type="ORF">NDI76_03530</name>
</gene>
<protein>
    <recommendedName>
        <fullName evidence="1">DUF7551 domain-containing protein</fullName>
    </recommendedName>
</protein>
<feature type="domain" description="DUF7551" evidence="1">
    <location>
        <begin position="2"/>
        <end position="97"/>
    </location>
</feature>
<dbReference type="RefSeq" id="WP_310922632.1">
    <property type="nucleotide sequence ID" value="NZ_JAMQOP010000001.1"/>
</dbReference>
<organism evidence="2 3">
    <name type="scientific">Halogeometricum salsisoli</name>
    <dbReference type="NCBI Taxonomy" id="2950536"/>
    <lineage>
        <taxon>Archaea</taxon>
        <taxon>Methanobacteriati</taxon>
        <taxon>Methanobacteriota</taxon>
        <taxon>Stenosarchaea group</taxon>
        <taxon>Halobacteria</taxon>
        <taxon>Halobacteriales</taxon>
        <taxon>Haloferacaceae</taxon>
        <taxon>Halogeometricum</taxon>
    </lineage>
</organism>
<proteinExistence type="predicted"/>
<keyword evidence="3" id="KW-1185">Reference proteome</keyword>